<comment type="caution">
    <text evidence="2">The sequence shown here is derived from an EMBL/GenBank/DDBJ whole genome shotgun (WGS) entry which is preliminary data.</text>
</comment>
<evidence type="ECO:0000313" key="3">
    <source>
        <dbReference type="Proteomes" id="UP001434883"/>
    </source>
</evidence>
<evidence type="ECO:0000256" key="1">
    <source>
        <dbReference type="SAM" id="SignalP"/>
    </source>
</evidence>
<reference evidence="2 3" key="1">
    <citation type="submission" date="2021-06" db="EMBL/GenBank/DDBJ databases">
        <authorList>
            <person name="Palmer J.M."/>
        </authorList>
    </citation>
    <scope>NUCLEOTIDE SEQUENCE [LARGE SCALE GENOMIC DNA]</scope>
    <source>
        <strain evidence="2 3">XC_2019</strain>
        <tissue evidence="2">Muscle</tissue>
    </source>
</reference>
<feature type="chain" id="PRO_5046553454" description="Secreted protein" evidence="1">
    <location>
        <begin position="19"/>
        <end position="132"/>
    </location>
</feature>
<protein>
    <recommendedName>
        <fullName evidence="4">Secreted protein</fullName>
    </recommendedName>
</protein>
<dbReference type="EMBL" id="JAHRIN010035021">
    <property type="protein sequence ID" value="MEQ2203810.1"/>
    <property type="molecule type" value="Genomic_DNA"/>
</dbReference>
<gene>
    <name evidence="2" type="ORF">XENOCAPTIV_003971</name>
</gene>
<sequence>MCVYAAVLLLWLVDTVLPSVSASGGYTSDEWDVCWTAVLELLSDSFFLLQQVQSPPTPRFTPPTGLLLLSSFLLVSFSSPSLISLLQHLCMSVRPLAELEFFFLGRHHPDLSYALFLHRKNDFLALFSESVL</sequence>
<accession>A0ABV0R6P8</accession>
<dbReference type="Proteomes" id="UP001434883">
    <property type="component" value="Unassembled WGS sequence"/>
</dbReference>
<keyword evidence="1" id="KW-0732">Signal</keyword>
<name>A0ABV0R6P8_9TELE</name>
<evidence type="ECO:0008006" key="4">
    <source>
        <dbReference type="Google" id="ProtNLM"/>
    </source>
</evidence>
<organism evidence="2 3">
    <name type="scientific">Xenoophorus captivus</name>
    <dbReference type="NCBI Taxonomy" id="1517983"/>
    <lineage>
        <taxon>Eukaryota</taxon>
        <taxon>Metazoa</taxon>
        <taxon>Chordata</taxon>
        <taxon>Craniata</taxon>
        <taxon>Vertebrata</taxon>
        <taxon>Euteleostomi</taxon>
        <taxon>Actinopterygii</taxon>
        <taxon>Neopterygii</taxon>
        <taxon>Teleostei</taxon>
        <taxon>Neoteleostei</taxon>
        <taxon>Acanthomorphata</taxon>
        <taxon>Ovalentaria</taxon>
        <taxon>Atherinomorphae</taxon>
        <taxon>Cyprinodontiformes</taxon>
        <taxon>Goodeidae</taxon>
        <taxon>Xenoophorus</taxon>
    </lineage>
</organism>
<feature type="signal peptide" evidence="1">
    <location>
        <begin position="1"/>
        <end position="18"/>
    </location>
</feature>
<proteinExistence type="predicted"/>
<evidence type="ECO:0000313" key="2">
    <source>
        <dbReference type="EMBL" id="MEQ2203810.1"/>
    </source>
</evidence>
<keyword evidence="3" id="KW-1185">Reference proteome</keyword>